<dbReference type="EMBL" id="BAABFT010000025">
    <property type="protein sequence ID" value="GAA4340441.1"/>
    <property type="molecule type" value="Genomic_DNA"/>
</dbReference>
<dbReference type="InterPro" id="IPR011913">
    <property type="entry name" value="RfaE_dom_I"/>
</dbReference>
<organism evidence="4 5">
    <name type="scientific">Mucilaginibacter gynuensis</name>
    <dbReference type="NCBI Taxonomy" id="1302236"/>
    <lineage>
        <taxon>Bacteria</taxon>
        <taxon>Pseudomonadati</taxon>
        <taxon>Bacteroidota</taxon>
        <taxon>Sphingobacteriia</taxon>
        <taxon>Sphingobacteriales</taxon>
        <taxon>Sphingobacteriaceae</taxon>
        <taxon>Mucilaginibacter</taxon>
    </lineage>
</organism>
<keyword evidence="1" id="KW-0808">Transferase</keyword>
<gene>
    <name evidence="4" type="ORF">GCM10023149_51870</name>
</gene>
<dbReference type="PANTHER" id="PTHR46969:SF1">
    <property type="entry name" value="BIFUNCTIONAL PROTEIN HLDE"/>
    <property type="match status" value="1"/>
</dbReference>
<evidence type="ECO:0000256" key="1">
    <source>
        <dbReference type="ARBA" id="ARBA00022679"/>
    </source>
</evidence>
<protein>
    <recommendedName>
        <fullName evidence="3">Carbohydrate kinase PfkB domain-containing protein</fullName>
    </recommendedName>
</protein>
<dbReference type="CDD" id="cd01172">
    <property type="entry name" value="RfaE_like"/>
    <property type="match status" value="1"/>
</dbReference>
<keyword evidence="2" id="KW-0418">Kinase</keyword>
<evidence type="ECO:0000259" key="3">
    <source>
        <dbReference type="Pfam" id="PF00294"/>
    </source>
</evidence>
<evidence type="ECO:0000256" key="2">
    <source>
        <dbReference type="ARBA" id="ARBA00022777"/>
    </source>
</evidence>
<dbReference type="RefSeq" id="WP_345214142.1">
    <property type="nucleotide sequence ID" value="NZ_BAABFT010000025.1"/>
</dbReference>
<accession>A0ABP8HK37</accession>
<evidence type="ECO:0000313" key="5">
    <source>
        <dbReference type="Proteomes" id="UP001500582"/>
    </source>
</evidence>
<dbReference type="SUPFAM" id="SSF53613">
    <property type="entry name" value="Ribokinase-like"/>
    <property type="match status" value="1"/>
</dbReference>
<reference evidence="5" key="1">
    <citation type="journal article" date="2019" name="Int. J. Syst. Evol. Microbiol.">
        <title>The Global Catalogue of Microorganisms (GCM) 10K type strain sequencing project: providing services to taxonomists for standard genome sequencing and annotation.</title>
        <authorList>
            <consortium name="The Broad Institute Genomics Platform"/>
            <consortium name="The Broad Institute Genome Sequencing Center for Infectious Disease"/>
            <person name="Wu L."/>
            <person name="Ma J."/>
        </authorList>
    </citation>
    <scope>NUCLEOTIDE SEQUENCE [LARGE SCALE GENOMIC DNA]</scope>
    <source>
        <strain evidence="5">JCM 17705</strain>
    </source>
</reference>
<dbReference type="NCBIfam" id="TIGR02198">
    <property type="entry name" value="rfaE_dom_I"/>
    <property type="match status" value="1"/>
</dbReference>
<proteinExistence type="predicted"/>
<comment type="caution">
    <text evidence="4">The sequence shown here is derived from an EMBL/GenBank/DDBJ whole genome shotgun (WGS) entry which is preliminary data.</text>
</comment>
<dbReference type="Proteomes" id="UP001500582">
    <property type="component" value="Unassembled WGS sequence"/>
</dbReference>
<keyword evidence="5" id="KW-1185">Reference proteome</keyword>
<dbReference type="InterPro" id="IPR011611">
    <property type="entry name" value="PfkB_dom"/>
</dbReference>
<name>A0ABP8HK37_9SPHI</name>
<evidence type="ECO:0000313" key="4">
    <source>
        <dbReference type="EMBL" id="GAA4340441.1"/>
    </source>
</evidence>
<dbReference type="InterPro" id="IPR029056">
    <property type="entry name" value="Ribokinase-like"/>
</dbReference>
<dbReference type="Gene3D" id="3.40.1190.20">
    <property type="match status" value="1"/>
</dbReference>
<feature type="domain" description="Carbohydrate kinase PfkB" evidence="3">
    <location>
        <begin position="17"/>
        <end position="313"/>
    </location>
</feature>
<dbReference type="Pfam" id="PF00294">
    <property type="entry name" value="PfkB"/>
    <property type="match status" value="1"/>
</dbReference>
<dbReference type="PANTHER" id="PTHR46969">
    <property type="entry name" value="BIFUNCTIONAL PROTEIN HLDE"/>
    <property type="match status" value="1"/>
</dbReference>
<sequence length="327" mass="35103">MLKQKAQEIQLKGTQPNILVIGDLMIDHYITGSASRLSPEAPVPIVNVKNETTTLGGAGNVVQNLVALGASVQVAGVVGNDIYGTRLKEILAEDGVSTDAVVEDNSRPTTVKTRVLVGSHQMIRVDREVTNSLDAALEDELLNKLSPSISEADIIILSDYNKGLFSPQLTQRIIKAANAQQKKVIIDPKGLDYSKYKGAYLIKPNRKELSEAAKTANINTIDDLQQAAKVIFSETNTEYLVVTLSEEGMVILSELTYKLLPVKATSVFDVTGAGDTVLATIAYFMASGLAIDEACELANHAAAIVIKQIGSATTTINEIIDHITTQQ</sequence>